<feature type="region of interest" description="Disordered" evidence="1">
    <location>
        <begin position="1"/>
        <end position="25"/>
    </location>
</feature>
<evidence type="ECO:0000313" key="2">
    <source>
        <dbReference type="EMBL" id="KAF7820929.1"/>
    </source>
</evidence>
<dbReference type="AlphaFoldDB" id="A0A834TH30"/>
<sequence length="25" mass="2911">MGEDEQTHSTLYTLHSERKNRGMSC</sequence>
<dbReference type="EMBL" id="JAAIUW010000008">
    <property type="protein sequence ID" value="KAF7820929.1"/>
    <property type="molecule type" value="Genomic_DNA"/>
</dbReference>
<evidence type="ECO:0000313" key="3">
    <source>
        <dbReference type="Proteomes" id="UP000634136"/>
    </source>
</evidence>
<comment type="caution">
    <text evidence="2">The sequence shown here is derived from an EMBL/GenBank/DDBJ whole genome shotgun (WGS) entry which is preliminary data.</text>
</comment>
<dbReference type="Proteomes" id="UP000634136">
    <property type="component" value="Unassembled WGS sequence"/>
</dbReference>
<reference evidence="2" key="1">
    <citation type="submission" date="2020-09" db="EMBL/GenBank/DDBJ databases">
        <title>Genome-Enabled Discovery of Anthraquinone Biosynthesis in Senna tora.</title>
        <authorList>
            <person name="Kang S.-H."/>
            <person name="Pandey R.P."/>
            <person name="Lee C.-M."/>
            <person name="Sim J.-S."/>
            <person name="Jeong J.-T."/>
            <person name="Choi B.-S."/>
            <person name="Jung M."/>
            <person name="Ginzburg D."/>
            <person name="Zhao K."/>
            <person name="Won S.Y."/>
            <person name="Oh T.-J."/>
            <person name="Yu Y."/>
            <person name="Kim N.-H."/>
            <person name="Lee O.R."/>
            <person name="Lee T.-H."/>
            <person name="Bashyal P."/>
            <person name="Kim T.-S."/>
            <person name="Lee W.-H."/>
            <person name="Kawkins C."/>
            <person name="Kim C.-K."/>
            <person name="Kim J.S."/>
            <person name="Ahn B.O."/>
            <person name="Rhee S.Y."/>
            <person name="Sohng J.K."/>
        </authorList>
    </citation>
    <scope>NUCLEOTIDE SEQUENCE</scope>
    <source>
        <tissue evidence="2">Leaf</tissue>
    </source>
</reference>
<protein>
    <submittedName>
        <fullName evidence="2">Uncharacterized protein</fullName>
    </submittedName>
</protein>
<feature type="compositionally biased region" description="Basic and acidic residues" evidence="1">
    <location>
        <begin position="15"/>
        <end position="25"/>
    </location>
</feature>
<keyword evidence="3" id="KW-1185">Reference proteome</keyword>
<evidence type="ECO:0000256" key="1">
    <source>
        <dbReference type="SAM" id="MobiDB-lite"/>
    </source>
</evidence>
<organism evidence="2 3">
    <name type="scientific">Senna tora</name>
    <dbReference type="NCBI Taxonomy" id="362788"/>
    <lineage>
        <taxon>Eukaryota</taxon>
        <taxon>Viridiplantae</taxon>
        <taxon>Streptophyta</taxon>
        <taxon>Embryophyta</taxon>
        <taxon>Tracheophyta</taxon>
        <taxon>Spermatophyta</taxon>
        <taxon>Magnoliopsida</taxon>
        <taxon>eudicotyledons</taxon>
        <taxon>Gunneridae</taxon>
        <taxon>Pentapetalae</taxon>
        <taxon>rosids</taxon>
        <taxon>fabids</taxon>
        <taxon>Fabales</taxon>
        <taxon>Fabaceae</taxon>
        <taxon>Caesalpinioideae</taxon>
        <taxon>Cassia clade</taxon>
        <taxon>Senna</taxon>
    </lineage>
</organism>
<gene>
    <name evidence="2" type="ORF">G2W53_026384</name>
</gene>
<accession>A0A834TH30</accession>
<name>A0A834TH30_9FABA</name>
<proteinExistence type="predicted"/>